<keyword evidence="7" id="KW-0131">Cell cycle</keyword>
<keyword evidence="4" id="KW-0498">Mitosis</keyword>
<proteinExistence type="inferred from homology"/>
<organism evidence="8 9">
    <name type="scientific">Yarrowia lipolytica</name>
    <name type="common">Candida lipolytica</name>
    <dbReference type="NCBI Taxonomy" id="4952"/>
    <lineage>
        <taxon>Eukaryota</taxon>
        <taxon>Fungi</taxon>
        <taxon>Dikarya</taxon>
        <taxon>Ascomycota</taxon>
        <taxon>Saccharomycotina</taxon>
        <taxon>Dipodascomycetes</taxon>
        <taxon>Dipodascales</taxon>
        <taxon>Dipodascales incertae sedis</taxon>
        <taxon>Yarrowia</taxon>
    </lineage>
</organism>
<dbReference type="Proteomes" id="UP000256601">
    <property type="component" value="Unassembled WGS sequence"/>
</dbReference>
<evidence type="ECO:0000256" key="5">
    <source>
        <dbReference type="ARBA" id="ARBA00022829"/>
    </source>
</evidence>
<evidence type="ECO:0000256" key="2">
    <source>
        <dbReference type="ARBA" id="ARBA00008585"/>
    </source>
</evidence>
<dbReference type="Pfam" id="PF10345">
    <property type="entry name" value="Cohesin_load"/>
    <property type="match status" value="1"/>
</dbReference>
<keyword evidence="6" id="KW-0539">Nucleus</keyword>
<name>A0A371BYB8_YARLL</name>
<evidence type="ECO:0000256" key="1">
    <source>
        <dbReference type="ARBA" id="ARBA00004123"/>
    </source>
</evidence>
<reference evidence="8 9" key="1">
    <citation type="submission" date="2018-07" db="EMBL/GenBank/DDBJ databases">
        <title>Draft Genome Assemblies for Five Robust Yarrowia lipolytica Strains Exhibiting High Lipid Production and Pentose Sugar Utilization and Sugar Alcohol Secretion from Undetoxified Lignocellulosic Biomass Hydrolysates.</title>
        <authorList>
            <consortium name="DOE Joint Genome Institute"/>
            <person name="Walker C."/>
            <person name="Ryu S."/>
            <person name="Na H."/>
            <person name="Zane M."/>
            <person name="LaButti K."/>
            <person name="Lipzen A."/>
            <person name="Haridas S."/>
            <person name="Barry K."/>
            <person name="Grigoriev I.V."/>
            <person name="Quarterman J."/>
            <person name="Slininger P."/>
            <person name="Dien B."/>
            <person name="Trinh C.T."/>
        </authorList>
    </citation>
    <scope>NUCLEOTIDE SEQUENCE [LARGE SCALE GENOMIC DNA]</scope>
    <source>
        <strain evidence="8 9">YB392</strain>
    </source>
</reference>
<keyword evidence="3" id="KW-0132">Cell division</keyword>
<evidence type="ECO:0000256" key="4">
    <source>
        <dbReference type="ARBA" id="ARBA00022776"/>
    </source>
</evidence>
<dbReference type="EMBL" id="KZ859114">
    <property type="protein sequence ID" value="RDW23088.1"/>
    <property type="molecule type" value="Genomic_DNA"/>
</dbReference>
<evidence type="ECO:0000313" key="9">
    <source>
        <dbReference type="Proteomes" id="UP000256601"/>
    </source>
</evidence>
<gene>
    <name evidence="8" type="ORF">B0I71DRAFT_167368</name>
</gene>
<protein>
    <submittedName>
        <fullName evidence="8">Cohesin loading factor</fullName>
    </submittedName>
</protein>
<comment type="similarity">
    <text evidence="2">Belongs to the SCC4/mau-2 family.</text>
</comment>
<dbReference type="GO" id="GO:0007059">
    <property type="term" value="P:chromosome segregation"/>
    <property type="evidence" value="ECO:0007669"/>
    <property type="project" value="UniProtKB-KW"/>
</dbReference>
<sequence>MHPASHDVTTLQLHNTRTMNAAAELSHEGRDLLIYTAHEILWTASSLASQVKTTEQLQQYRHLLTVGITSLETVINDRNCPQITRCYTMYILAQVLYCETACLDRVESLLSKGIGMASQSGLWDLVLQMECLNVRVLSSTNRKAALYHCTKCLEKFSNMHENYSYYTLQMYQFDLTLDTSPQQAFEISQQWQNLPDGPPKSFLVLYGFIKALDLNRHNTESNMAVLQQLRQVEQQANLSFYVPQVTMLRLMVTLMITLQRDHFQPVKEASNALEAFLGHLNQQAANKPDKSWDNWYIDGSIKLTGGHGSTFNIQWLTQQQCVQLSYLLIALSRLRYYKTKSAARELLKTCIRLTERDNDTQAPLQASSFSHVSDALTQQLKLQCTAYLYLSLIEFCSLAFKKGRRALDKFVSLSKKLPEKEAEELQSLSWLVAGLGAHAGGRPENALGYYRRISPQDGIYWAAIGNICSLDPSEENLNALRQTMGELPDEHHVVKNAMSEIIQLVQNSPDTTLLQRQESMQKAWRALNMGMTQQLSYVCSLVCVDRFDTIAEKTAAMESSLQAAVAASDCVWAYVIGLKNEELLHQLGQQDKLDGLHRNMDKVKGYVSMLIEVLYFGLRL</sequence>
<dbReference type="VEuPathDB" id="FungiDB:YALI0_A15554g"/>
<evidence type="ECO:0000256" key="6">
    <source>
        <dbReference type="ARBA" id="ARBA00023242"/>
    </source>
</evidence>
<dbReference type="AlphaFoldDB" id="A0A371BYB8"/>
<dbReference type="GO" id="GO:0051301">
    <property type="term" value="P:cell division"/>
    <property type="evidence" value="ECO:0007669"/>
    <property type="project" value="UniProtKB-KW"/>
</dbReference>
<evidence type="ECO:0000256" key="3">
    <source>
        <dbReference type="ARBA" id="ARBA00022618"/>
    </source>
</evidence>
<keyword evidence="5" id="KW-0159">Chromosome partition</keyword>
<comment type="subcellular location">
    <subcellularLocation>
        <location evidence="1">Nucleus</location>
    </subcellularLocation>
</comment>
<evidence type="ECO:0000313" key="8">
    <source>
        <dbReference type="EMBL" id="RDW23088.1"/>
    </source>
</evidence>
<accession>A0A371BYB8</accession>
<evidence type="ECO:0000256" key="7">
    <source>
        <dbReference type="ARBA" id="ARBA00023306"/>
    </source>
</evidence>
<dbReference type="VEuPathDB" id="FungiDB:YALI1_A15584g"/>
<dbReference type="InterPro" id="IPR019440">
    <property type="entry name" value="MAU2"/>
</dbReference>
<dbReference type="GO" id="GO:0007064">
    <property type="term" value="P:mitotic sister chromatid cohesion"/>
    <property type="evidence" value="ECO:0007669"/>
    <property type="project" value="InterPro"/>
</dbReference>
<dbReference type="GO" id="GO:0005634">
    <property type="term" value="C:nucleus"/>
    <property type="evidence" value="ECO:0007669"/>
    <property type="project" value="UniProtKB-SubCell"/>
</dbReference>